<accession>A0A512M9J5</accession>
<dbReference type="EMBL" id="BKAG01000017">
    <property type="protein sequence ID" value="GEP43405.1"/>
    <property type="molecule type" value="Genomic_DNA"/>
</dbReference>
<keyword evidence="1" id="KW-0812">Transmembrane</keyword>
<evidence type="ECO:0000256" key="1">
    <source>
        <dbReference type="SAM" id="Phobius"/>
    </source>
</evidence>
<evidence type="ECO:0000313" key="2">
    <source>
        <dbReference type="EMBL" id="GEP43405.1"/>
    </source>
</evidence>
<organism evidence="2 3">
    <name type="scientific">Brevifollis gellanilyticus</name>
    <dbReference type="NCBI Taxonomy" id="748831"/>
    <lineage>
        <taxon>Bacteria</taxon>
        <taxon>Pseudomonadati</taxon>
        <taxon>Verrucomicrobiota</taxon>
        <taxon>Verrucomicrobiia</taxon>
        <taxon>Verrucomicrobiales</taxon>
        <taxon>Verrucomicrobiaceae</taxon>
    </lineage>
</organism>
<comment type="caution">
    <text evidence="2">The sequence shown here is derived from an EMBL/GenBank/DDBJ whole genome shotgun (WGS) entry which is preliminary data.</text>
</comment>
<dbReference type="Proteomes" id="UP000321577">
    <property type="component" value="Unassembled WGS sequence"/>
</dbReference>
<proteinExistence type="predicted"/>
<dbReference type="AlphaFoldDB" id="A0A512M9J5"/>
<keyword evidence="1" id="KW-1133">Transmembrane helix</keyword>
<keyword evidence="3" id="KW-1185">Reference proteome</keyword>
<feature type="transmembrane region" description="Helical" evidence="1">
    <location>
        <begin position="16"/>
        <end position="36"/>
    </location>
</feature>
<sequence length="201" mass="22026">MPQCPVVVHDARLVRFLFHFLLMIMLSALAGAAWVAHRPAPIKLSEAAKAGAKPRDLVDELKQAAIKGSGTVEIHEGELNRHLSRVLTGRVAPALGQSVKFDRLNVDFEPEVAHVTLLWSVLGHASTATVDLKVDRLEKVFRVEVVGGAYGHLAVPRGFLRPLAPALRGLSDALHDEIQALFQMNEVTFAQNKLVLDPRFP</sequence>
<protein>
    <submittedName>
        <fullName evidence="2">Uncharacterized protein</fullName>
    </submittedName>
</protein>
<evidence type="ECO:0000313" key="3">
    <source>
        <dbReference type="Proteomes" id="UP000321577"/>
    </source>
</evidence>
<keyword evidence="1" id="KW-0472">Membrane</keyword>
<name>A0A512M9J5_9BACT</name>
<gene>
    <name evidence="2" type="ORF">BGE01nite_26960</name>
</gene>
<reference evidence="2 3" key="1">
    <citation type="submission" date="2019-07" db="EMBL/GenBank/DDBJ databases">
        <title>Whole genome shotgun sequence of Brevifollis gellanilyticus NBRC 108608.</title>
        <authorList>
            <person name="Hosoyama A."/>
            <person name="Uohara A."/>
            <person name="Ohji S."/>
            <person name="Ichikawa N."/>
        </authorList>
    </citation>
    <scope>NUCLEOTIDE SEQUENCE [LARGE SCALE GENOMIC DNA]</scope>
    <source>
        <strain evidence="2 3">NBRC 108608</strain>
    </source>
</reference>